<reference evidence="8 9" key="1">
    <citation type="submission" date="2020-02" db="EMBL/GenBank/DDBJ databases">
        <title>Balneolaceae bacterium YR4-1, complete genome.</title>
        <authorList>
            <person name="Li Y."/>
            <person name="Wu S."/>
        </authorList>
    </citation>
    <scope>NUCLEOTIDE SEQUENCE [LARGE SCALE GENOMIC DNA]</scope>
    <source>
        <strain evidence="8 9">YR4-1</strain>
    </source>
</reference>
<dbReference type="PANTHER" id="PTHR42693:SF42">
    <property type="entry name" value="ARYLSULFATASE G"/>
    <property type="match status" value="1"/>
</dbReference>
<evidence type="ECO:0000256" key="4">
    <source>
        <dbReference type="ARBA" id="ARBA00022729"/>
    </source>
</evidence>
<evidence type="ECO:0000256" key="2">
    <source>
        <dbReference type="ARBA" id="ARBA00008779"/>
    </source>
</evidence>
<evidence type="ECO:0000256" key="1">
    <source>
        <dbReference type="ARBA" id="ARBA00001913"/>
    </source>
</evidence>
<keyword evidence="5" id="KW-0378">Hydrolase</keyword>
<feature type="domain" description="Sulfatase N-terminal" evidence="7">
    <location>
        <begin position="35"/>
        <end position="369"/>
    </location>
</feature>
<dbReference type="SUPFAM" id="SSF53649">
    <property type="entry name" value="Alkaline phosphatase-like"/>
    <property type="match status" value="1"/>
</dbReference>
<dbReference type="Pfam" id="PF00884">
    <property type="entry name" value="Sulfatase"/>
    <property type="match status" value="1"/>
</dbReference>
<dbReference type="InterPro" id="IPR024607">
    <property type="entry name" value="Sulfatase_CS"/>
</dbReference>
<dbReference type="AlphaFoldDB" id="A0A6M1T829"/>
<name>A0A6M1T829_9BACT</name>
<dbReference type="PANTHER" id="PTHR42693">
    <property type="entry name" value="ARYLSULFATASE FAMILY MEMBER"/>
    <property type="match status" value="1"/>
</dbReference>
<dbReference type="PROSITE" id="PS00149">
    <property type="entry name" value="SULFATASE_2"/>
    <property type="match status" value="1"/>
</dbReference>
<dbReference type="InterPro" id="IPR000917">
    <property type="entry name" value="Sulfatase_N"/>
</dbReference>
<evidence type="ECO:0000313" key="9">
    <source>
        <dbReference type="Proteomes" id="UP000473278"/>
    </source>
</evidence>
<dbReference type="RefSeq" id="WP_165143830.1">
    <property type="nucleotide sequence ID" value="NZ_JAALLT010000006.1"/>
</dbReference>
<keyword evidence="4" id="KW-0732">Signal</keyword>
<dbReference type="InterPro" id="IPR017850">
    <property type="entry name" value="Alkaline_phosphatase_core_sf"/>
</dbReference>
<evidence type="ECO:0000256" key="5">
    <source>
        <dbReference type="ARBA" id="ARBA00022801"/>
    </source>
</evidence>
<keyword evidence="3" id="KW-0479">Metal-binding</keyword>
<gene>
    <name evidence="8" type="ORF">G3570_15710</name>
</gene>
<dbReference type="InterPro" id="IPR050738">
    <property type="entry name" value="Sulfatase"/>
</dbReference>
<proteinExistence type="inferred from homology"/>
<keyword evidence="6" id="KW-0106">Calcium</keyword>
<evidence type="ECO:0000259" key="7">
    <source>
        <dbReference type="Pfam" id="PF00884"/>
    </source>
</evidence>
<evidence type="ECO:0000256" key="3">
    <source>
        <dbReference type="ARBA" id="ARBA00022723"/>
    </source>
</evidence>
<dbReference type="CDD" id="cd16144">
    <property type="entry name" value="ARS_like"/>
    <property type="match status" value="1"/>
</dbReference>
<dbReference type="Gene3D" id="3.40.720.10">
    <property type="entry name" value="Alkaline Phosphatase, subunit A"/>
    <property type="match status" value="1"/>
</dbReference>
<comment type="similarity">
    <text evidence="2">Belongs to the sulfatase family.</text>
</comment>
<evidence type="ECO:0000313" key="8">
    <source>
        <dbReference type="EMBL" id="NGP78095.1"/>
    </source>
</evidence>
<comment type="cofactor">
    <cofactor evidence="1">
        <name>Ca(2+)</name>
        <dbReference type="ChEBI" id="CHEBI:29108"/>
    </cofactor>
</comment>
<dbReference type="GO" id="GO:0004065">
    <property type="term" value="F:arylsulfatase activity"/>
    <property type="evidence" value="ECO:0007669"/>
    <property type="project" value="TreeGrafter"/>
</dbReference>
<dbReference type="EMBL" id="JAALLT010000006">
    <property type="protein sequence ID" value="NGP78095.1"/>
    <property type="molecule type" value="Genomic_DNA"/>
</dbReference>
<accession>A0A6M1T829</accession>
<keyword evidence="9" id="KW-1185">Reference proteome</keyword>
<dbReference type="Proteomes" id="UP000473278">
    <property type="component" value="Unassembled WGS sequence"/>
</dbReference>
<evidence type="ECO:0000256" key="6">
    <source>
        <dbReference type="ARBA" id="ARBA00022837"/>
    </source>
</evidence>
<dbReference type="GO" id="GO:0046872">
    <property type="term" value="F:metal ion binding"/>
    <property type="evidence" value="ECO:0007669"/>
    <property type="project" value="UniProtKB-KW"/>
</dbReference>
<dbReference type="Gene3D" id="3.30.1120.10">
    <property type="match status" value="1"/>
</dbReference>
<comment type="caution">
    <text evidence="8">The sequence shown here is derived from an EMBL/GenBank/DDBJ whole genome shotgun (WGS) entry which is preliminary data.</text>
</comment>
<sequence>MQKVIRYGLLILVFFGVQSLTVLEAVTLDSKEDRPNIVFILIDDLGWMDLEYQGSEIYKTPEIDKLAEQSLDFQQAYAPHPRCVPSRYGMMTGIFPARSKVPAENFDLLPEDKTFAHKLSNNGYRTGYIGKWHLGSEELGPAGKGFDVSIAAGEAGSPINYFFPYNDTSEKPWKEGKDPIPDLEEGEEGEYLNDRLTDEAIGFIEENQSRPFFLMLSHYAVHQPLEAPDSLRKKFKKVIANHDFGSLPEYILEGTGKTKMRQDNPTYAAMIKNLDWNIGRLLDRLQSLGLDENTIIVFTSDHGGLSNQGTRNRNLATSNFPLRAGKGWLYEGGVRVPLLVKWPGVTKPGVNEEAIISGVDYYPTFLDMALGESPDKEVDGQSFVNILQGEKQGDRGPIFWHTPRARPKGTGDTNSSAVRLGDYKLIHWFDRDEVQLYNVVKDIKERNDLSKKIPQKTEELMKVLSDWKNEWSD</sequence>
<protein>
    <submittedName>
        <fullName evidence="8">Sulfatase</fullName>
    </submittedName>
</protein>
<organism evidence="8 9">
    <name type="scientific">Halalkalibaculum roseum</name>
    <dbReference type="NCBI Taxonomy" id="2709311"/>
    <lineage>
        <taxon>Bacteria</taxon>
        <taxon>Pseudomonadati</taxon>
        <taxon>Balneolota</taxon>
        <taxon>Balneolia</taxon>
        <taxon>Balneolales</taxon>
        <taxon>Balneolaceae</taxon>
        <taxon>Halalkalibaculum</taxon>
    </lineage>
</organism>